<evidence type="ECO:0000256" key="4">
    <source>
        <dbReference type="ARBA" id="ARBA00023163"/>
    </source>
</evidence>
<reference evidence="10" key="2">
    <citation type="submission" date="2021-05" db="UniProtKB">
        <authorList>
            <consortium name="EnsemblPlants"/>
        </authorList>
    </citation>
    <scope>IDENTIFICATION</scope>
    <source>
        <strain evidence="10">subsp. malaccensis</strain>
    </source>
</reference>
<dbReference type="PANTHER" id="PTHR44191">
    <property type="entry name" value="TRANSCRIPTION FACTOR KUA1"/>
    <property type="match status" value="1"/>
</dbReference>
<dbReference type="PROSITE" id="PS51293">
    <property type="entry name" value="SANT"/>
    <property type="match status" value="1"/>
</dbReference>
<dbReference type="FunFam" id="1.10.10.60:FF:000009">
    <property type="entry name" value="transcription factor MYB1R1"/>
    <property type="match status" value="1"/>
</dbReference>
<dbReference type="GO" id="GO:0006355">
    <property type="term" value="P:regulation of DNA-templated transcription"/>
    <property type="evidence" value="ECO:0007669"/>
    <property type="project" value="UniProtKB-ARBA"/>
</dbReference>
<dbReference type="AlphaFoldDB" id="A0A804L2Q9"/>
<reference evidence="9" key="1">
    <citation type="submission" date="2021-03" db="EMBL/GenBank/DDBJ databases">
        <authorList>
            <consortium name="Genoscope - CEA"/>
            <person name="William W."/>
        </authorList>
    </citation>
    <scope>NUCLEOTIDE SEQUENCE</scope>
    <source>
        <strain evidence="9">Doubled-haploid Pahang</strain>
    </source>
</reference>
<dbReference type="GO" id="GO:0005634">
    <property type="term" value="C:nucleus"/>
    <property type="evidence" value="ECO:0007669"/>
    <property type="project" value="UniProtKB-SubCell"/>
</dbReference>
<evidence type="ECO:0000256" key="5">
    <source>
        <dbReference type="ARBA" id="ARBA00023242"/>
    </source>
</evidence>
<dbReference type="PROSITE" id="PS51294">
    <property type="entry name" value="HTH_MYB"/>
    <property type="match status" value="1"/>
</dbReference>
<keyword evidence="5" id="KW-0539">Nucleus</keyword>
<dbReference type="InterPro" id="IPR017884">
    <property type="entry name" value="SANT_dom"/>
</dbReference>
<feature type="domain" description="SANT" evidence="7">
    <location>
        <begin position="93"/>
        <end position="146"/>
    </location>
</feature>
<evidence type="ECO:0000313" key="10">
    <source>
        <dbReference type="EnsemblPlants" id="Ma11_p00590.1"/>
    </source>
</evidence>
<dbReference type="EMBL" id="HG996475">
    <property type="protein sequence ID" value="CAG1863147.1"/>
    <property type="molecule type" value="Genomic_DNA"/>
</dbReference>
<gene>
    <name evidence="9" type="ORF">GSMUA_24810.1</name>
</gene>
<dbReference type="NCBIfam" id="TIGR01557">
    <property type="entry name" value="myb_SHAQKYF"/>
    <property type="match status" value="1"/>
</dbReference>
<evidence type="ECO:0000256" key="2">
    <source>
        <dbReference type="ARBA" id="ARBA00023015"/>
    </source>
</evidence>
<dbReference type="InterPro" id="IPR009057">
    <property type="entry name" value="Homeodomain-like_sf"/>
</dbReference>
<dbReference type="InterPro" id="IPR006447">
    <property type="entry name" value="Myb_dom_plants"/>
</dbReference>
<feature type="domain" description="HTH myb-type" evidence="8">
    <location>
        <begin position="90"/>
        <end position="146"/>
    </location>
</feature>
<dbReference type="OrthoDB" id="118550at2759"/>
<dbReference type="InterPro" id="IPR017930">
    <property type="entry name" value="Myb_dom"/>
</dbReference>
<evidence type="ECO:0000313" key="11">
    <source>
        <dbReference type="Proteomes" id="UP000012960"/>
    </source>
</evidence>
<accession>A0A804L2Q9</accession>
<dbReference type="Proteomes" id="UP000012960">
    <property type="component" value="Unplaced"/>
</dbReference>
<dbReference type="CDD" id="cd00167">
    <property type="entry name" value="SANT"/>
    <property type="match status" value="1"/>
</dbReference>
<evidence type="ECO:0000259" key="7">
    <source>
        <dbReference type="PROSITE" id="PS51293"/>
    </source>
</evidence>
<dbReference type="Pfam" id="PF00249">
    <property type="entry name" value="Myb_DNA-binding"/>
    <property type="match status" value="1"/>
</dbReference>
<dbReference type="GO" id="GO:0009744">
    <property type="term" value="P:response to sucrose"/>
    <property type="evidence" value="ECO:0007669"/>
    <property type="project" value="UniProtKB-ARBA"/>
</dbReference>
<keyword evidence="4" id="KW-0804">Transcription</keyword>
<keyword evidence="3" id="KW-0238">DNA-binding</keyword>
<dbReference type="SUPFAM" id="SSF46689">
    <property type="entry name" value="Homeodomain-like"/>
    <property type="match status" value="1"/>
</dbReference>
<comment type="subcellular location">
    <subcellularLocation>
        <location evidence="1">Nucleus</location>
    </subcellularLocation>
</comment>
<protein>
    <submittedName>
        <fullName evidence="9">(wild Malaysian banana) hypothetical protein</fullName>
    </submittedName>
</protein>
<evidence type="ECO:0000256" key="1">
    <source>
        <dbReference type="ARBA" id="ARBA00004123"/>
    </source>
</evidence>
<evidence type="ECO:0000256" key="3">
    <source>
        <dbReference type="ARBA" id="ARBA00023125"/>
    </source>
</evidence>
<feature type="domain" description="Myb-like" evidence="6">
    <location>
        <begin position="90"/>
        <end position="142"/>
    </location>
</feature>
<organism evidence="10 11">
    <name type="scientific">Musa acuminata subsp. malaccensis</name>
    <name type="common">Wild banana</name>
    <name type="synonym">Musa malaccensis</name>
    <dbReference type="NCBI Taxonomy" id="214687"/>
    <lineage>
        <taxon>Eukaryota</taxon>
        <taxon>Viridiplantae</taxon>
        <taxon>Streptophyta</taxon>
        <taxon>Embryophyta</taxon>
        <taxon>Tracheophyta</taxon>
        <taxon>Spermatophyta</taxon>
        <taxon>Magnoliopsida</taxon>
        <taxon>Liliopsida</taxon>
        <taxon>Zingiberales</taxon>
        <taxon>Musaceae</taxon>
        <taxon>Musa</taxon>
    </lineage>
</organism>
<dbReference type="EnsemblPlants" id="Ma11_t00590.1">
    <property type="protein sequence ID" value="Ma11_p00590.1"/>
    <property type="gene ID" value="Ma11_g00590"/>
</dbReference>
<evidence type="ECO:0000259" key="8">
    <source>
        <dbReference type="PROSITE" id="PS51294"/>
    </source>
</evidence>
<keyword evidence="11" id="KW-1185">Reference proteome</keyword>
<name>A0A804L2Q9_MUSAM</name>
<dbReference type="GO" id="GO:0003677">
    <property type="term" value="F:DNA binding"/>
    <property type="evidence" value="ECO:0007669"/>
    <property type="project" value="UniProtKB-KW"/>
</dbReference>
<keyword evidence="2" id="KW-0805">Transcription regulation</keyword>
<evidence type="ECO:0000259" key="6">
    <source>
        <dbReference type="PROSITE" id="PS50090"/>
    </source>
</evidence>
<evidence type="ECO:0000313" key="9">
    <source>
        <dbReference type="EMBL" id="CAG1863147.1"/>
    </source>
</evidence>
<dbReference type="InterPro" id="IPR052245">
    <property type="entry name" value="Plant_Stress_Dev_TF"/>
</dbReference>
<dbReference type="PANTHER" id="PTHR44191:SF61">
    <property type="entry name" value="OS08G0151000 PROTEIN"/>
    <property type="match status" value="1"/>
</dbReference>
<dbReference type="Gramene" id="Ma11_t00590.1">
    <property type="protein sequence ID" value="Ma11_p00590.1"/>
    <property type="gene ID" value="Ma11_g00590"/>
</dbReference>
<sequence>MASAMEEEREGGKSEKVLKLFGVSIVRGEVGGKEEADAEEEEVMRKSSSMGNLASCAAVPLVIDHGAGDQGYHSDGAILQSATGRRRRCQERKRGVPWTEEEHRTFLTGLEKLGKGDWRGISRTFVTTRTPTQVASHAQKYFLRKNNPRKKKHRSSLFDVTINDEATATEAASVLSSKKSNEIQEHITHLNDGNNSVNYPAVTTIGQSVVGGASNFHHIANHGGINNLPSPRHIVEVSDNSVKDRAIPEVFIVPPLYTTSQMPQVELACTPDLKLSLSYPNCQTQSSATTPAEISDLELKIAPPRRHDLSYLLMVQQVQ</sequence>
<proteinExistence type="predicted"/>
<dbReference type="SMART" id="SM00717">
    <property type="entry name" value="SANT"/>
    <property type="match status" value="1"/>
</dbReference>
<dbReference type="GO" id="GO:0009739">
    <property type="term" value="P:response to gibberellin"/>
    <property type="evidence" value="ECO:0000318"/>
    <property type="project" value="GO_Central"/>
</dbReference>
<dbReference type="PROSITE" id="PS50090">
    <property type="entry name" value="MYB_LIKE"/>
    <property type="match status" value="1"/>
</dbReference>
<dbReference type="InParanoid" id="A0A804L2Q9"/>
<dbReference type="InterPro" id="IPR001005">
    <property type="entry name" value="SANT/Myb"/>
</dbReference>
<dbReference type="Gene3D" id="1.10.10.60">
    <property type="entry name" value="Homeodomain-like"/>
    <property type="match status" value="1"/>
</dbReference>
<dbReference type="GO" id="GO:0009723">
    <property type="term" value="P:response to ethylene"/>
    <property type="evidence" value="ECO:0000318"/>
    <property type="project" value="GO_Central"/>
</dbReference>